<keyword evidence="3 7" id="KW-0479">Metal-binding</keyword>
<dbReference type="InterPro" id="IPR013149">
    <property type="entry name" value="ADH-like_C"/>
</dbReference>
<dbReference type="PROSITE" id="PS00059">
    <property type="entry name" value="ADH_ZINC"/>
    <property type="match status" value="1"/>
</dbReference>
<dbReference type="InterPro" id="IPR013154">
    <property type="entry name" value="ADH-like_N"/>
</dbReference>
<evidence type="ECO:0000256" key="7">
    <source>
        <dbReference type="RuleBase" id="RU361277"/>
    </source>
</evidence>
<evidence type="ECO:0000256" key="6">
    <source>
        <dbReference type="ARBA" id="ARBA00023027"/>
    </source>
</evidence>
<organism evidence="10">
    <name type="scientific">Sesamum calycinum</name>
    <dbReference type="NCBI Taxonomy" id="2727403"/>
    <lineage>
        <taxon>Eukaryota</taxon>
        <taxon>Viridiplantae</taxon>
        <taxon>Streptophyta</taxon>
        <taxon>Embryophyta</taxon>
        <taxon>Tracheophyta</taxon>
        <taxon>Spermatophyta</taxon>
        <taxon>Magnoliopsida</taxon>
        <taxon>eudicotyledons</taxon>
        <taxon>Gunneridae</taxon>
        <taxon>Pentapetalae</taxon>
        <taxon>asterids</taxon>
        <taxon>lamiids</taxon>
        <taxon>Lamiales</taxon>
        <taxon>Pedaliaceae</taxon>
        <taxon>Sesamum</taxon>
    </lineage>
</organism>
<gene>
    <name evidence="10" type="ORF">Scaly_2351200</name>
</gene>
<dbReference type="SUPFAM" id="SSF51735">
    <property type="entry name" value="NAD(P)-binding Rossmann-fold domains"/>
    <property type="match status" value="1"/>
</dbReference>
<evidence type="ECO:0000256" key="5">
    <source>
        <dbReference type="ARBA" id="ARBA00023002"/>
    </source>
</evidence>
<dbReference type="Gene3D" id="3.40.50.720">
    <property type="entry name" value="NAD(P)-binding Rossmann-like Domain"/>
    <property type="match status" value="1"/>
</dbReference>
<dbReference type="InterPro" id="IPR000717">
    <property type="entry name" value="PCI_dom"/>
</dbReference>
<comment type="caution">
    <text evidence="10">The sequence shown here is derived from an EMBL/GenBank/DDBJ whole genome shotgun (WGS) entry which is preliminary data.</text>
</comment>
<feature type="signal peptide" evidence="8">
    <location>
        <begin position="1"/>
        <end position="19"/>
    </location>
</feature>
<dbReference type="PANTHER" id="PTHR43880:SF38">
    <property type="entry name" value="ALCOHOL DEHYDROGENASE-RELATED"/>
    <property type="match status" value="1"/>
</dbReference>
<accession>A0AAW2M065</accession>
<dbReference type="GO" id="GO:0008270">
    <property type="term" value="F:zinc ion binding"/>
    <property type="evidence" value="ECO:0007669"/>
    <property type="project" value="InterPro"/>
</dbReference>
<dbReference type="GO" id="GO:0046294">
    <property type="term" value="P:formaldehyde catabolic process"/>
    <property type="evidence" value="ECO:0007669"/>
    <property type="project" value="TreeGrafter"/>
</dbReference>
<keyword evidence="4 7" id="KW-0862">Zinc</keyword>
<evidence type="ECO:0000313" key="10">
    <source>
        <dbReference type="EMBL" id="KAL0323841.1"/>
    </source>
</evidence>
<dbReference type="FunFam" id="3.40.50.720:FF:000003">
    <property type="entry name" value="S-(hydroxymethyl)glutathione dehydrogenase"/>
    <property type="match status" value="1"/>
</dbReference>
<evidence type="ECO:0000256" key="4">
    <source>
        <dbReference type="ARBA" id="ARBA00022833"/>
    </source>
</evidence>
<dbReference type="SUPFAM" id="SSF50129">
    <property type="entry name" value="GroES-like"/>
    <property type="match status" value="1"/>
</dbReference>
<dbReference type="InterPro" id="IPR020843">
    <property type="entry name" value="ER"/>
</dbReference>
<proteinExistence type="inferred from homology"/>
<dbReference type="Pfam" id="PF10255">
    <property type="entry name" value="Paf67"/>
    <property type="match status" value="1"/>
</dbReference>
<feature type="chain" id="PRO_5043475443" evidence="8">
    <location>
        <begin position="20"/>
        <end position="565"/>
    </location>
</feature>
<dbReference type="InterPro" id="IPR011032">
    <property type="entry name" value="GroES-like_sf"/>
</dbReference>
<name>A0AAW2M065_9LAMI</name>
<dbReference type="AlphaFoldDB" id="A0AAW2M065"/>
<evidence type="ECO:0000256" key="3">
    <source>
        <dbReference type="ARBA" id="ARBA00022723"/>
    </source>
</evidence>
<keyword evidence="6" id="KW-0520">NAD</keyword>
<comment type="similarity">
    <text evidence="7">Belongs to the zinc-containing alcohol dehydrogenase family.</text>
</comment>
<dbReference type="PROSITE" id="PS50250">
    <property type="entry name" value="PCI"/>
    <property type="match status" value="1"/>
</dbReference>
<evidence type="ECO:0000256" key="1">
    <source>
        <dbReference type="ARBA" id="ARBA00001947"/>
    </source>
</evidence>
<protein>
    <submittedName>
        <fullName evidence="10">8-hydroxygeraniol oxidoreductase</fullName>
    </submittedName>
</protein>
<sequence>MSRCMPCLLYLSLCPQVKLVEETVNSQLREKYGEKMLRMQRYDDEAFALYDELFSYACPKFITPAPPSYEEPLVNYNQDAYRLQLKLFLYEVKQQQLLSGVRTYLKVYSTISLGKLAAYMEDNFDDIQHKTHSVDSDGKITSNADVDFYIDDDMIHVFESKPAKRNGDYFMRQIVKYYTSFQSHRRTILQYHSRALSYPLNCGTSIKQPLGKQSMCFLEAADTMSNTTAPAVISCKAAVIRKPGDPLQVEEIQVDPPKSSEVRIKMLCASMCHTDILCCNGFPAPLFPRIPGHEGVGVVESVGDEVTHVKVGDTVMPLYLGECGECQNCSSGRTNLCHKYPLSFSGLMADGTSRIPETLFPMLVSFAVVSQQVSDQRGDKSMWKKGSAVAVIGLGAVGLGAVKGAQMQGASKIIGIDINELKHEKAKAFGITDFINLRLSNKSVSELIKEATEGLGVDYCIECTGVPALLNEAMEGSKVGLGTVVLIGAGLEKSGEIIYIPLLYGRTVRGSIYGGVRTQSDLPKIVEKCEIDLDELITHEVSLAEINKVFEYMKQPDSVKVVIKF</sequence>
<comment type="subunit">
    <text evidence="2">Homodimer.</text>
</comment>
<keyword evidence="5" id="KW-0560">Oxidoreductase</keyword>
<reference evidence="10" key="1">
    <citation type="submission" date="2020-06" db="EMBL/GenBank/DDBJ databases">
        <authorList>
            <person name="Li T."/>
            <person name="Hu X."/>
            <person name="Zhang T."/>
            <person name="Song X."/>
            <person name="Zhang H."/>
            <person name="Dai N."/>
            <person name="Sheng W."/>
            <person name="Hou X."/>
            <person name="Wei L."/>
        </authorList>
    </citation>
    <scope>NUCLEOTIDE SEQUENCE</scope>
    <source>
        <strain evidence="10">KEN8</strain>
        <tissue evidence="10">Leaf</tissue>
    </source>
</reference>
<dbReference type="GO" id="GO:0051903">
    <property type="term" value="F:S-(hydroxymethyl)glutathione dehydrogenase [NAD(P)+] activity"/>
    <property type="evidence" value="ECO:0007669"/>
    <property type="project" value="TreeGrafter"/>
</dbReference>
<dbReference type="GO" id="GO:0005852">
    <property type="term" value="C:eukaryotic translation initiation factor 3 complex"/>
    <property type="evidence" value="ECO:0007669"/>
    <property type="project" value="InterPro"/>
</dbReference>
<evidence type="ECO:0000259" key="9">
    <source>
        <dbReference type="PROSITE" id="PS50250"/>
    </source>
</evidence>
<dbReference type="InterPro" id="IPR002328">
    <property type="entry name" value="ADH_Zn_CS"/>
</dbReference>
<feature type="domain" description="PCI" evidence="9">
    <location>
        <begin position="1"/>
        <end position="164"/>
    </location>
</feature>
<comment type="cofactor">
    <cofactor evidence="1 7">
        <name>Zn(2+)</name>
        <dbReference type="ChEBI" id="CHEBI:29105"/>
    </cofactor>
</comment>
<dbReference type="Pfam" id="PF08240">
    <property type="entry name" value="ADH_N"/>
    <property type="match status" value="1"/>
</dbReference>
<dbReference type="SMART" id="SM00829">
    <property type="entry name" value="PKS_ER"/>
    <property type="match status" value="1"/>
</dbReference>
<evidence type="ECO:0000256" key="2">
    <source>
        <dbReference type="ARBA" id="ARBA00011738"/>
    </source>
</evidence>
<dbReference type="Gene3D" id="3.90.180.10">
    <property type="entry name" value="Medium-chain alcohol dehydrogenases, catalytic domain"/>
    <property type="match status" value="2"/>
</dbReference>
<dbReference type="Pfam" id="PF00107">
    <property type="entry name" value="ADH_zinc_N"/>
    <property type="match status" value="1"/>
</dbReference>
<dbReference type="GO" id="GO:0003743">
    <property type="term" value="F:translation initiation factor activity"/>
    <property type="evidence" value="ECO:0007669"/>
    <property type="project" value="InterPro"/>
</dbReference>
<dbReference type="EMBL" id="JACGWM010000015">
    <property type="protein sequence ID" value="KAL0323841.1"/>
    <property type="molecule type" value="Genomic_DNA"/>
</dbReference>
<dbReference type="GO" id="GO:0005829">
    <property type="term" value="C:cytosol"/>
    <property type="evidence" value="ECO:0007669"/>
    <property type="project" value="TreeGrafter"/>
</dbReference>
<dbReference type="InterPro" id="IPR036291">
    <property type="entry name" value="NAD(P)-bd_dom_sf"/>
</dbReference>
<evidence type="ECO:0000256" key="8">
    <source>
        <dbReference type="SAM" id="SignalP"/>
    </source>
</evidence>
<dbReference type="PANTHER" id="PTHR43880">
    <property type="entry name" value="ALCOHOL DEHYDROGENASE"/>
    <property type="match status" value="1"/>
</dbReference>
<keyword evidence="8" id="KW-0732">Signal</keyword>
<dbReference type="InterPro" id="IPR019382">
    <property type="entry name" value="eIF3l"/>
</dbReference>
<reference evidence="10" key="2">
    <citation type="journal article" date="2024" name="Plant">
        <title>Genomic evolution and insights into agronomic trait innovations of Sesamum species.</title>
        <authorList>
            <person name="Miao H."/>
            <person name="Wang L."/>
            <person name="Qu L."/>
            <person name="Liu H."/>
            <person name="Sun Y."/>
            <person name="Le M."/>
            <person name="Wang Q."/>
            <person name="Wei S."/>
            <person name="Zheng Y."/>
            <person name="Lin W."/>
            <person name="Duan Y."/>
            <person name="Cao H."/>
            <person name="Xiong S."/>
            <person name="Wang X."/>
            <person name="Wei L."/>
            <person name="Li C."/>
            <person name="Ma Q."/>
            <person name="Ju M."/>
            <person name="Zhao R."/>
            <person name="Li G."/>
            <person name="Mu C."/>
            <person name="Tian Q."/>
            <person name="Mei H."/>
            <person name="Zhang T."/>
            <person name="Gao T."/>
            <person name="Zhang H."/>
        </authorList>
    </citation>
    <scope>NUCLEOTIDE SEQUENCE</scope>
    <source>
        <strain evidence="10">KEN8</strain>
    </source>
</reference>